<evidence type="ECO:0000259" key="25">
    <source>
        <dbReference type="PROSITE" id="PS51758"/>
    </source>
</evidence>
<keyword evidence="9 23" id="KW-0812">Transmembrane</keyword>
<dbReference type="InterPro" id="IPR033122">
    <property type="entry name" value="LETM1-like_RBD"/>
</dbReference>
<sequence>MTLMPCYVHDIVQHFSKPFGDHEAVVDGLFRHFFLVFGVLYERMSCKILNVYCKPKIFKIISPSYCATPLVYRIRNNLVLETCIHTHYLSATTSTRNIYDYSYSALKIRHFHSTSYFKSKEPSKIEETVKVLKEEKKVKEGIENETTFMKSELAVATPPKRSIGKRVWDEILHYYHGFRLLFVDIKISSRLAFKIAKGEELTRREHRQLIRTVSDLFRLVPFSIFIIIPFMELLLPVFLKLFPAMLPSTFTTKSERDLKFRKGLRMKIEMAKFLQDTLDEMALKTKGETHSHTAKEFAQFFERIRTTGEEASNEAILKFSKLFEDEITLDSLSRAQLIALCRLLELKPLGTNNFLRFQLRNRIRNLRADDRLIMKEGIDSMTITEIQAACRARGMRALGIPEERLKSQLKKWLELSLQENIPPSLLLLSRALYLPEKLPAADQLKVTLSSLSETAATETKLKIGEIEGKVDNKTKLELIKKQEEEIKKEAEELKQQKMEELKVKTGEFEEVEKELLVDKAAILEDRAEPFVGEKIVEAKENEISKEDFDEIENALENIAAEKNKLIIEKEEIEDLKEDMAEYKQDIKELQDAVQETGHKEIRESKAALRLSNKVDKMISKMDRLLDDLNKERSSLQQQIDDKVKEGVSIGKERSMRAEDRSNIKDRDDIIGINELVLAIRRIQKVSDDTRLQRIADVLEKMDVDHDGAVEIDHVLKVIELLGQDNVKVTPEQMDGIVELLMKEEALELEEKLKREKENSSSEGKLCDCASNIFLISKNKMPPPVVSNEKLQQLELLEKELANALHAASQAILELSKEKPSLKQAETFSTTFLKSLENVENGLSKNITYLTQVSTGQAHEGSCYASQKVMQMAWHRLKHSQSRLNDLERLKNAHIQENNALIGLPTNIKPDPQEG</sequence>
<evidence type="ECO:0000259" key="24">
    <source>
        <dbReference type="PROSITE" id="PS50222"/>
    </source>
</evidence>
<dbReference type="InterPro" id="IPR044202">
    <property type="entry name" value="LETM1/MDM38-like"/>
</dbReference>
<dbReference type="InterPro" id="IPR019404">
    <property type="entry name" value="Mediator_Med11"/>
</dbReference>
<evidence type="ECO:0000256" key="13">
    <source>
        <dbReference type="ARBA" id="ARBA00022946"/>
    </source>
</evidence>
<comment type="function">
    <text evidence="21">Component of the Mediator complex, a coactivator involved in the regulated transcription of nearly all RNA polymerase II-dependent genes. Mediator functions as a bridge to convey information from gene-specific regulatory proteins to the basal RNA polymerase II transcription machinery. Mediator is recruited to promoters by direct interactions with regulatory proteins and serves as a scaffold for the assembly of a functional pre-initiation complex with RNA polymerase II and the general transcription factors.</text>
</comment>
<dbReference type="GO" id="GO:0015297">
    <property type="term" value="F:antiporter activity"/>
    <property type="evidence" value="ECO:0007669"/>
    <property type="project" value="UniProtKB-KW"/>
</dbReference>
<feature type="domain" description="Letm1 RBD" evidence="25">
    <location>
        <begin position="262"/>
        <end position="536"/>
    </location>
</feature>
<evidence type="ECO:0000256" key="4">
    <source>
        <dbReference type="ARBA" id="ARBA00009584"/>
    </source>
</evidence>
<reference evidence="26 27" key="1">
    <citation type="submission" date="2021-06" db="EMBL/GenBank/DDBJ databases">
        <title>Caerostris darwini draft genome.</title>
        <authorList>
            <person name="Kono N."/>
            <person name="Arakawa K."/>
        </authorList>
    </citation>
    <scope>NUCLEOTIDE SEQUENCE [LARGE SCALE GENOMIC DNA]</scope>
</reference>
<dbReference type="Proteomes" id="UP001054837">
    <property type="component" value="Unassembled WGS sequence"/>
</dbReference>
<keyword evidence="21" id="KW-0010">Activator</keyword>
<feature type="coiled-coil region" evidence="22">
    <location>
        <begin position="541"/>
        <end position="645"/>
    </location>
</feature>
<evidence type="ECO:0000256" key="10">
    <source>
        <dbReference type="ARBA" id="ARBA00022723"/>
    </source>
</evidence>
<evidence type="ECO:0000313" key="27">
    <source>
        <dbReference type="Proteomes" id="UP001054837"/>
    </source>
</evidence>
<comment type="subunit">
    <text evidence="21">Component of the Mediator complex.</text>
</comment>
<evidence type="ECO:0000256" key="23">
    <source>
        <dbReference type="SAM" id="Phobius"/>
    </source>
</evidence>
<gene>
    <name evidence="26" type="primary">Letm1</name>
    <name evidence="21" type="synonym">MED11</name>
    <name evidence="26" type="ORF">CDAR_528351</name>
</gene>
<dbReference type="GO" id="GO:0030003">
    <property type="term" value="P:intracellular monoatomic cation homeostasis"/>
    <property type="evidence" value="ECO:0007669"/>
    <property type="project" value="TreeGrafter"/>
</dbReference>
<keyword evidence="15 22" id="KW-0175">Coiled coil</keyword>
<evidence type="ECO:0000256" key="15">
    <source>
        <dbReference type="ARBA" id="ARBA00023054"/>
    </source>
</evidence>
<dbReference type="GO" id="GO:0005509">
    <property type="term" value="F:calcium ion binding"/>
    <property type="evidence" value="ECO:0007669"/>
    <property type="project" value="InterPro"/>
</dbReference>
<keyword evidence="14 23" id="KW-1133">Transmembrane helix</keyword>
<feature type="coiled-coil region" evidence="22">
    <location>
        <begin position="472"/>
        <end position="514"/>
    </location>
</feature>
<feature type="domain" description="EF-hand" evidence="24">
    <location>
        <begin position="689"/>
        <end position="724"/>
    </location>
</feature>
<feature type="coiled-coil region" evidence="22">
    <location>
        <begin position="786"/>
        <end position="813"/>
    </location>
</feature>
<evidence type="ECO:0000256" key="5">
    <source>
        <dbReference type="ARBA" id="ARBA00019621"/>
    </source>
</evidence>
<keyword evidence="21" id="KW-0805">Transcription regulation</keyword>
<evidence type="ECO:0000256" key="3">
    <source>
        <dbReference type="ARBA" id="ARBA00008186"/>
    </source>
</evidence>
<dbReference type="PANTHER" id="PTHR14009:SF1">
    <property type="entry name" value="MITOCHONDRIAL PROTON_CALCIUM EXCHANGER PROTEIN"/>
    <property type="match status" value="1"/>
</dbReference>
<dbReference type="PANTHER" id="PTHR14009">
    <property type="entry name" value="LEUCINE ZIPPER-EF-HAND CONTAINING TRANSMEMBRANE PROTEIN"/>
    <property type="match status" value="1"/>
</dbReference>
<dbReference type="Pfam" id="PF26561">
    <property type="entry name" value="LETM1_C"/>
    <property type="match status" value="1"/>
</dbReference>
<keyword evidence="6" id="KW-0813">Transport</keyword>
<dbReference type="Pfam" id="PF10280">
    <property type="entry name" value="Med11"/>
    <property type="match status" value="1"/>
</dbReference>
<evidence type="ECO:0000256" key="17">
    <source>
        <dbReference type="ARBA" id="ARBA00023128"/>
    </source>
</evidence>
<keyword evidence="21" id="KW-0804">Transcription</keyword>
<dbReference type="InterPro" id="IPR011992">
    <property type="entry name" value="EF-hand-dom_pair"/>
</dbReference>
<proteinExistence type="inferred from homology"/>
<dbReference type="SUPFAM" id="SSF47473">
    <property type="entry name" value="EF-hand"/>
    <property type="match status" value="1"/>
</dbReference>
<keyword evidence="17 20" id="KW-0496">Mitochondrion</keyword>
<organism evidence="26 27">
    <name type="scientific">Caerostris darwini</name>
    <dbReference type="NCBI Taxonomy" id="1538125"/>
    <lineage>
        <taxon>Eukaryota</taxon>
        <taxon>Metazoa</taxon>
        <taxon>Ecdysozoa</taxon>
        <taxon>Arthropoda</taxon>
        <taxon>Chelicerata</taxon>
        <taxon>Arachnida</taxon>
        <taxon>Araneae</taxon>
        <taxon>Araneomorphae</taxon>
        <taxon>Entelegynae</taxon>
        <taxon>Araneoidea</taxon>
        <taxon>Araneidae</taxon>
        <taxon>Caerostris</taxon>
    </lineage>
</organism>
<dbReference type="GO" id="GO:0005743">
    <property type="term" value="C:mitochondrial inner membrane"/>
    <property type="evidence" value="ECO:0007669"/>
    <property type="project" value="UniProtKB-SubCell"/>
</dbReference>
<evidence type="ECO:0000256" key="19">
    <source>
        <dbReference type="ARBA" id="ARBA00023242"/>
    </source>
</evidence>
<keyword evidence="10" id="KW-0479">Metal-binding</keyword>
<evidence type="ECO:0000256" key="14">
    <source>
        <dbReference type="ARBA" id="ARBA00022989"/>
    </source>
</evidence>
<name>A0AAV4P2V5_9ARAC</name>
<evidence type="ECO:0000256" key="18">
    <source>
        <dbReference type="ARBA" id="ARBA00023136"/>
    </source>
</evidence>
<keyword evidence="12" id="KW-0106">Calcium</keyword>
<feature type="transmembrane region" description="Helical" evidence="23">
    <location>
        <begin position="216"/>
        <end position="239"/>
    </location>
</feature>
<evidence type="ECO:0000256" key="9">
    <source>
        <dbReference type="ARBA" id="ARBA00022692"/>
    </source>
</evidence>
<dbReference type="Pfam" id="PF07766">
    <property type="entry name" value="LETM1_RBD"/>
    <property type="match status" value="1"/>
</dbReference>
<keyword evidence="13" id="KW-0809">Transit peptide</keyword>
<dbReference type="EMBL" id="BPLQ01002332">
    <property type="protein sequence ID" value="GIX91552.1"/>
    <property type="molecule type" value="Genomic_DNA"/>
</dbReference>
<keyword evidence="7" id="KW-0050">Antiport</keyword>
<dbReference type="InterPro" id="IPR059005">
    <property type="entry name" value="LETM1_C"/>
</dbReference>
<dbReference type="PROSITE" id="PS50222">
    <property type="entry name" value="EF_HAND_2"/>
    <property type="match status" value="1"/>
</dbReference>
<keyword evidence="11" id="KW-0999">Mitochondrion inner membrane</keyword>
<dbReference type="GO" id="GO:0003712">
    <property type="term" value="F:transcription coregulator activity"/>
    <property type="evidence" value="ECO:0007669"/>
    <property type="project" value="InterPro"/>
</dbReference>
<accession>A0AAV4P2V5</accession>
<dbReference type="PROSITE" id="PS51758">
    <property type="entry name" value="LETM1_RBD"/>
    <property type="match status" value="1"/>
</dbReference>
<keyword evidence="19 21" id="KW-0539">Nucleus</keyword>
<keyword evidence="8" id="KW-0109">Calcium transport</keyword>
<evidence type="ECO:0000256" key="16">
    <source>
        <dbReference type="ARBA" id="ARBA00023065"/>
    </source>
</evidence>
<dbReference type="GO" id="GO:0006357">
    <property type="term" value="P:regulation of transcription by RNA polymerase II"/>
    <property type="evidence" value="ECO:0007669"/>
    <property type="project" value="InterPro"/>
</dbReference>
<evidence type="ECO:0000256" key="22">
    <source>
        <dbReference type="SAM" id="Coils"/>
    </source>
</evidence>
<comment type="caution">
    <text evidence="26">The sequence shown here is derived from an EMBL/GenBank/DDBJ whole genome shotgun (WGS) entry which is preliminary data.</text>
</comment>
<evidence type="ECO:0000313" key="26">
    <source>
        <dbReference type="EMBL" id="GIX91552.1"/>
    </source>
</evidence>
<evidence type="ECO:0000256" key="20">
    <source>
        <dbReference type="PROSITE-ProRule" id="PRU01094"/>
    </source>
</evidence>
<protein>
    <recommendedName>
        <fullName evidence="5 21">Mediator of RNA polymerase II transcription subunit 11</fullName>
    </recommendedName>
    <alternativeName>
        <fullName evidence="21">Mediator complex subunit 11</fullName>
    </alternativeName>
</protein>
<evidence type="ECO:0000256" key="7">
    <source>
        <dbReference type="ARBA" id="ARBA00022449"/>
    </source>
</evidence>
<dbReference type="GO" id="GO:0016592">
    <property type="term" value="C:mediator complex"/>
    <property type="evidence" value="ECO:0007669"/>
    <property type="project" value="InterPro"/>
</dbReference>
<evidence type="ECO:0000256" key="8">
    <source>
        <dbReference type="ARBA" id="ARBA00022568"/>
    </source>
</evidence>
<dbReference type="GO" id="GO:0043022">
    <property type="term" value="F:ribosome binding"/>
    <property type="evidence" value="ECO:0007669"/>
    <property type="project" value="InterPro"/>
</dbReference>
<comment type="similarity">
    <text evidence="4">Belongs to the LETM1 family.</text>
</comment>
<evidence type="ECO:0000256" key="6">
    <source>
        <dbReference type="ARBA" id="ARBA00022448"/>
    </source>
</evidence>
<dbReference type="AlphaFoldDB" id="A0AAV4P2V5"/>
<evidence type="ECO:0000256" key="12">
    <source>
        <dbReference type="ARBA" id="ARBA00022837"/>
    </source>
</evidence>
<evidence type="ECO:0000256" key="21">
    <source>
        <dbReference type="RuleBase" id="RU364147"/>
    </source>
</evidence>
<dbReference type="InterPro" id="IPR002048">
    <property type="entry name" value="EF_hand_dom"/>
</dbReference>
<evidence type="ECO:0000256" key="1">
    <source>
        <dbReference type="ARBA" id="ARBA00004123"/>
    </source>
</evidence>
<comment type="similarity">
    <text evidence="3 21">Belongs to the Mediator complex subunit 11 family.</text>
</comment>
<keyword evidence="18 23" id="KW-0472">Membrane</keyword>
<evidence type="ECO:0000256" key="2">
    <source>
        <dbReference type="ARBA" id="ARBA00004434"/>
    </source>
</evidence>
<comment type="subcellular location">
    <subcellularLocation>
        <location evidence="2">Mitochondrion inner membrane</location>
        <topology evidence="2">Single-pass membrane protein</topology>
    </subcellularLocation>
    <subcellularLocation>
        <location evidence="1 21">Nucleus</location>
    </subcellularLocation>
</comment>
<dbReference type="Gene3D" id="1.10.287.3490">
    <property type="match status" value="1"/>
</dbReference>
<keyword evidence="16" id="KW-0406">Ion transport</keyword>
<evidence type="ECO:0000256" key="11">
    <source>
        <dbReference type="ARBA" id="ARBA00022792"/>
    </source>
</evidence>
<keyword evidence="27" id="KW-1185">Reference proteome</keyword>